<dbReference type="HOGENOM" id="CLU_405274_0_0_0"/>
<dbReference type="GO" id="GO:0006302">
    <property type="term" value="P:double-strand break repair"/>
    <property type="evidence" value="ECO:0007669"/>
    <property type="project" value="TreeGrafter"/>
</dbReference>
<keyword evidence="1" id="KW-0547">Nucleotide-binding</keyword>
<proteinExistence type="predicted"/>
<dbReference type="Gene3D" id="3.40.50.300">
    <property type="entry name" value="P-loop containing nucleotide triphosphate hydrolases"/>
    <property type="match status" value="1"/>
</dbReference>
<keyword evidence="5" id="KW-1185">Reference proteome</keyword>
<dbReference type="GO" id="GO:0006310">
    <property type="term" value="P:DNA recombination"/>
    <property type="evidence" value="ECO:0007669"/>
    <property type="project" value="TreeGrafter"/>
</dbReference>
<dbReference type="PANTHER" id="PTHR30580:SF0">
    <property type="entry name" value="PRIMOSOMAL PROTEIN N"/>
    <property type="match status" value="1"/>
</dbReference>
<dbReference type="GO" id="GO:0005524">
    <property type="term" value="F:ATP binding"/>
    <property type="evidence" value="ECO:0007669"/>
    <property type="project" value="UniProtKB-KW"/>
</dbReference>
<keyword evidence="3" id="KW-0238">DNA-binding</keyword>
<dbReference type="PANTHER" id="PTHR30580">
    <property type="entry name" value="PRIMOSOMAL PROTEIN N"/>
    <property type="match status" value="1"/>
</dbReference>
<dbReference type="OrthoDB" id="9842at2"/>
<dbReference type="EMBL" id="CP001931">
    <property type="protein sequence ID" value="ADC88754.1"/>
    <property type="molecule type" value="Genomic_DNA"/>
</dbReference>
<dbReference type="KEGG" id="tal:Thal_0117"/>
<dbReference type="InterPro" id="IPR027417">
    <property type="entry name" value="P-loop_NTPase"/>
</dbReference>
<keyword evidence="4" id="KW-0347">Helicase</keyword>
<evidence type="ECO:0000256" key="1">
    <source>
        <dbReference type="ARBA" id="ARBA00022741"/>
    </source>
</evidence>
<dbReference type="STRING" id="638303.Thal_0117"/>
<organism evidence="4 5">
    <name type="scientific">Thermocrinis albus (strain DSM 14484 / JCM 11386 / HI 11/12)</name>
    <dbReference type="NCBI Taxonomy" id="638303"/>
    <lineage>
        <taxon>Bacteria</taxon>
        <taxon>Pseudomonadati</taxon>
        <taxon>Aquificota</taxon>
        <taxon>Aquificia</taxon>
        <taxon>Aquificales</taxon>
        <taxon>Aquificaceae</taxon>
        <taxon>Thermocrinis</taxon>
    </lineage>
</organism>
<dbReference type="eggNOG" id="COG1198">
    <property type="taxonomic scope" value="Bacteria"/>
</dbReference>
<dbReference type="GO" id="GO:0003677">
    <property type="term" value="F:DNA binding"/>
    <property type="evidence" value="ECO:0007669"/>
    <property type="project" value="UniProtKB-KW"/>
</dbReference>
<dbReference type="Proteomes" id="UP000002043">
    <property type="component" value="Chromosome"/>
</dbReference>
<dbReference type="GO" id="GO:0043138">
    <property type="term" value="F:3'-5' DNA helicase activity"/>
    <property type="evidence" value="ECO:0007669"/>
    <property type="project" value="TreeGrafter"/>
</dbReference>
<reference evidence="5" key="1">
    <citation type="journal article" date="2010" name="Stand. Genomic Sci.">
        <title>Complete genome sequence of Thermocrinis albus type strain (HI 11/12T).</title>
        <authorList>
            <person name="Wirth R."/>
            <person name="Sikorski J."/>
            <person name="Brambilla E."/>
            <person name="Misra M."/>
            <person name="Lapidus A."/>
            <person name="Copeland A."/>
            <person name="Nolan M."/>
            <person name="Lucas S."/>
            <person name="Chen F."/>
            <person name="Tice H."/>
            <person name="Cheng J.F."/>
            <person name="Han C."/>
            <person name="Detter J.C."/>
            <person name="Tapia R."/>
            <person name="Bruce D."/>
            <person name="Goodwin L."/>
            <person name="Pitluck S."/>
            <person name="Pati A."/>
            <person name="Anderson I."/>
            <person name="Ivanova N."/>
            <person name="Mavromatis K."/>
            <person name="Mikhailova N."/>
            <person name="Chen A."/>
            <person name="Palaniappan K."/>
            <person name="Bilek Y."/>
            <person name="Hader T."/>
            <person name="Land M."/>
            <person name="Hauser L."/>
            <person name="Chang Y.J."/>
            <person name="Jeffries C.D."/>
            <person name="Tindall B.J."/>
            <person name="Rohde M."/>
            <person name="Goker M."/>
            <person name="Bristow J."/>
            <person name="Eisen J.A."/>
            <person name="Markowitz V."/>
            <person name="Hugenholtz P."/>
            <person name="Kyrpides N.C."/>
            <person name="Klenk H.P."/>
        </authorList>
    </citation>
    <scope>NUCLEOTIDE SEQUENCE [LARGE SCALE GENOMIC DNA]</scope>
    <source>
        <strain evidence="5">DSM 14484 / JCM 11386 / HI 11/12</strain>
    </source>
</reference>
<sequence length="669" mass="76451">MNLRIALPNGRLITAQLDQHPPDPLGYRVLLQLPSGSYTGLVVGVSNTGTPVKGFFPDTKAVTDLQHLQVVKDTAQHYGLMPWQLLFQLIPSAFIWEEREYLVATETSFLDKLSSEIVDYVRKRGKVTEDYLRKKFSDRQELINLLIKKKILRRVTQWDIPAGDAEYASHLFRLAVPYSKAVELLKKGRAREKALRLLLLIAQRGSVSREELQEEGFSSKDISYLVKKGIITPFPYTEKAPEKPPPPPPPSSPPILLKKVGTSTLVMGSVERLTDRLLRILKEETEAGRSTFVVCLSNEAFQFLYPILKENFGSLVVGLTSRLPPTEFIKSWFSASEGKRIVVGTRVALMVPISHPGAVVIFDDTGSKLVNGVDLRNMVYQLALLYGADFYYFTPAPDLTSYRHVYEGRWRWENLGYSATVRIFRREPNQIVTPSLMKEVSCDGEHLFLVHKEGFSYAYCPRCDFLLSCPRCDSFLTLSVERNQLFCTRCGFRASGNLCIHCGTPLQYQGFGVEKAIEYLGSDCLLDTFPSSLQLRERVVILNADNILSVPMFNAGERFYRYLHRARAVAKKELLLQTLLPDSLVEEYLREDFLERELIRRKEENLPPFRRGIWAVFQQEEKYIRSKLGDVPIRKKGKLYEVFLLVNKENFPSVMKQIRSLNPIFLEVL</sequence>
<dbReference type="RefSeq" id="WP_012991161.1">
    <property type="nucleotide sequence ID" value="NC_013894.1"/>
</dbReference>
<evidence type="ECO:0000313" key="5">
    <source>
        <dbReference type="Proteomes" id="UP000002043"/>
    </source>
</evidence>
<dbReference type="GO" id="GO:0006270">
    <property type="term" value="P:DNA replication initiation"/>
    <property type="evidence" value="ECO:0007669"/>
    <property type="project" value="TreeGrafter"/>
</dbReference>
<protein>
    <submittedName>
        <fullName evidence="4">Primosomal protein N' (Replication factor Y)-superfamily II helicase-like protein</fullName>
    </submittedName>
</protein>
<evidence type="ECO:0000313" key="4">
    <source>
        <dbReference type="EMBL" id="ADC88754.1"/>
    </source>
</evidence>
<keyword evidence="2" id="KW-0067">ATP-binding</keyword>
<accession>D3SNL7</accession>
<evidence type="ECO:0000256" key="2">
    <source>
        <dbReference type="ARBA" id="ARBA00022840"/>
    </source>
</evidence>
<gene>
    <name evidence="4" type="ordered locus">Thal_0117</name>
</gene>
<dbReference type="AlphaFoldDB" id="D3SNL7"/>
<evidence type="ECO:0000256" key="3">
    <source>
        <dbReference type="ARBA" id="ARBA00023125"/>
    </source>
</evidence>
<name>D3SNL7_THEAH</name>
<keyword evidence="4" id="KW-0378">Hydrolase</keyword>